<name>A0A643C987_BALPH</name>
<keyword evidence="2" id="KW-1185">Reference proteome</keyword>
<comment type="caution">
    <text evidence="1">The sequence shown here is derived from an EMBL/GenBank/DDBJ whole genome shotgun (WGS) entry which is preliminary data.</text>
</comment>
<dbReference type="AlphaFoldDB" id="A0A643C987"/>
<accession>A0A643C987</accession>
<protein>
    <submittedName>
        <fullName evidence="1">Uncharacterized protein</fullName>
    </submittedName>
</protein>
<sequence>MKNTMGTNLFLSNPLLKEHQHTTMEESDVVIFFLLSMAEATM</sequence>
<organism evidence="1 2">
    <name type="scientific">Balaenoptera physalus</name>
    <name type="common">Fin whale</name>
    <name type="synonym">Balaena physalus</name>
    <dbReference type="NCBI Taxonomy" id="9770"/>
    <lineage>
        <taxon>Eukaryota</taxon>
        <taxon>Metazoa</taxon>
        <taxon>Chordata</taxon>
        <taxon>Craniata</taxon>
        <taxon>Vertebrata</taxon>
        <taxon>Euteleostomi</taxon>
        <taxon>Mammalia</taxon>
        <taxon>Eutheria</taxon>
        <taxon>Laurasiatheria</taxon>
        <taxon>Artiodactyla</taxon>
        <taxon>Whippomorpha</taxon>
        <taxon>Cetacea</taxon>
        <taxon>Mysticeti</taxon>
        <taxon>Balaenopteridae</taxon>
        <taxon>Balaenoptera</taxon>
    </lineage>
</organism>
<proteinExistence type="predicted"/>
<dbReference type="EMBL" id="SGJD01002114">
    <property type="protein sequence ID" value="KAB0396674.1"/>
    <property type="molecule type" value="Genomic_DNA"/>
</dbReference>
<evidence type="ECO:0000313" key="1">
    <source>
        <dbReference type="EMBL" id="KAB0396674.1"/>
    </source>
</evidence>
<gene>
    <name evidence="1" type="ORF">E2I00_012593</name>
</gene>
<reference evidence="1 2" key="1">
    <citation type="journal article" date="2019" name="PLoS ONE">
        <title>Genomic analyses reveal an absence of contemporary introgressive admixture between fin whales and blue whales, despite known hybrids.</title>
        <authorList>
            <person name="Westbury M.V."/>
            <person name="Petersen B."/>
            <person name="Lorenzen E.D."/>
        </authorList>
    </citation>
    <scope>NUCLEOTIDE SEQUENCE [LARGE SCALE GENOMIC DNA]</scope>
    <source>
        <strain evidence="1">FinWhale-01</strain>
    </source>
</reference>
<evidence type="ECO:0000313" key="2">
    <source>
        <dbReference type="Proteomes" id="UP000437017"/>
    </source>
</evidence>
<dbReference type="Proteomes" id="UP000437017">
    <property type="component" value="Unassembled WGS sequence"/>
</dbReference>